<reference evidence="2" key="1">
    <citation type="journal article" date="2015" name="Nature">
        <title>Complex archaea that bridge the gap between prokaryotes and eukaryotes.</title>
        <authorList>
            <person name="Spang A."/>
            <person name="Saw J.H."/>
            <person name="Jorgensen S.L."/>
            <person name="Zaremba-Niedzwiedzka K."/>
            <person name="Martijn J."/>
            <person name="Lind A.E."/>
            <person name="van Eijk R."/>
            <person name="Schleper C."/>
            <person name="Guy L."/>
            <person name="Ettema T.J."/>
        </authorList>
    </citation>
    <scope>NUCLEOTIDE SEQUENCE</scope>
</reference>
<organism evidence="2">
    <name type="scientific">marine sediment metagenome</name>
    <dbReference type="NCBI Taxonomy" id="412755"/>
    <lineage>
        <taxon>unclassified sequences</taxon>
        <taxon>metagenomes</taxon>
        <taxon>ecological metagenomes</taxon>
    </lineage>
</organism>
<proteinExistence type="predicted"/>
<accession>A0A0F9CBT7</accession>
<evidence type="ECO:0000259" key="1">
    <source>
        <dbReference type="Pfam" id="PF13612"/>
    </source>
</evidence>
<protein>
    <recommendedName>
        <fullName evidence="1">Transposase DDE domain-containing protein</fullName>
    </recommendedName>
</protein>
<dbReference type="Pfam" id="PF13612">
    <property type="entry name" value="DDE_Tnp_1_3"/>
    <property type="match status" value="1"/>
</dbReference>
<comment type="caution">
    <text evidence="2">The sequence shown here is derived from an EMBL/GenBank/DDBJ whole genome shotgun (WGS) entry which is preliminary data.</text>
</comment>
<dbReference type="AlphaFoldDB" id="A0A0F9CBT7"/>
<sequence length="288" mass="33564">MLDVTKLFCSIDDFWKSFEDYWIKNQLIHKPSRGPTCKLSMSEIMTIMILFHQSNFRTFKHFYFFLQQDYRKAFPKMPCYSRFIALQKSVFIPLFTYLHHCKGKVTGISFIDSTVLKVCNIKRSYAHKVFKGLATKGKSTMGWFFGFKLHLIVNENGEILSFQITPGNVSDLSPVASLSEGLWGKLFGDRGYISFSLFQRLFSKNLQLITRLRSNMKNKLMDIQDKMLLRKRAIIESINDQLKNISQIEHSRHRSPCNFLINLLSGLIAYCHQKKKPSLKLPKHSLLV</sequence>
<dbReference type="NCBIfam" id="NF033520">
    <property type="entry name" value="transpos_IS982"/>
    <property type="match status" value="1"/>
</dbReference>
<dbReference type="InterPro" id="IPR025668">
    <property type="entry name" value="Tnp_DDE_dom"/>
</dbReference>
<evidence type="ECO:0000313" key="2">
    <source>
        <dbReference type="EMBL" id="KKL46539.1"/>
    </source>
</evidence>
<name>A0A0F9CBT7_9ZZZZ</name>
<gene>
    <name evidence="2" type="ORF">LCGC14_2344570</name>
</gene>
<dbReference type="EMBL" id="LAZR01033994">
    <property type="protein sequence ID" value="KKL46539.1"/>
    <property type="molecule type" value="Genomic_DNA"/>
</dbReference>
<feature type="domain" description="Transposase DDE" evidence="1">
    <location>
        <begin position="102"/>
        <end position="255"/>
    </location>
</feature>